<reference evidence="2 3" key="1">
    <citation type="journal article" date="2021" name="Nat. Plants">
        <title>The Taxus genome provides insights into paclitaxel biosynthesis.</title>
        <authorList>
            <person name="Xiong X."/>
            <person name="Gou J."/>
            <person name="Liao Q."/>
            <person name="Li Y."/>
            <person name="Zhou Q."/>
            <person name="Bi G."/>
            <person name="Li C."/>
            <person name="Du R."/>
            <person name="Wang X."/>
            <person name="Sun T."/>
            <person name="Guo L."/>
            <person name="Liang H."/>
            <person name="Lu P."/>
            <person name="Wu Y."/>
            <person name="Zhang Z."/>
            <person name="Ro D.K."/>
            <person name="Shang Y."/>
            <person name="Huang S."/>
            <person name="Yan J."/>
        </authorList>
    </citation>
    <scope>NUCLEOTIDE SEQUENCE [LARGE SCALE GENOMIC DNA]</scope>
    <source>
        <strain evidence="2">Ta-2019</strain>
    </source>
</reference>
<dbReference type="AlphaFoldDB" id="A0AA38F4V3"/>
<name>A0AA38F4V3_TAXCH</name>
<protein>
    <submittedName>
        <fullName evidence="2">Uncharacterized protein</fullName>
    </submittedName>
</protein>
<sequence>MVWDARDKSHANLAEPSRNESRQPETSPDAWEKSTRQRAPIGKSRSRPDGPKENGISRP</sequence>
<organism evidence="2 3">
    <name type="scientific">Taxus chinensis</name>
    <name type="common">Chinese yew</name>
    <name type="synonym">Taxus wallichiana var. chinensis</name>
    <dbReference type="NCBI Taxonomy" id="29808"/>
    <lineage>
        <taxon>Eukaryota</taxon>
        <taxon>Viridiplantae</taxon>
        <taxon>Streptophyta</taxon>
        <taxon>Embryophyta</taxon>
        <taxon>Tracheophyta</taxon>
        <taxon>Spermatophyta</taxon>
        <taxon>Pinopsida</taxon>
        <taxon>Pinidae</taxon>
        <taxon>Conifers II</taxon>
        <taxon>Cupressales</taxon>
        <taxon>Taxaceae</taxon>
        <taxon>Taxus</taxon>
    </lineage>
</organism>
<evidence type="ECO:0000313" key="3">
    <source>
        <dbReference type="Proteomes" id="UP000824469"/>
    </source>
</evidence>
<feature type="region of interest" description="Disordered" evidence="1">
    <location>
        <begin position="1"/>
        <end position="59"/>
    </location>
</feature>
<comment type="caution">
    <text evidence="2">The sequence shown here is derived from an EMBL/GenBank/DDBJ whole genome shotgun (WGS) entry which is preliminary data.</text>
</comment>
<keyword evidence="3" id="KW-1185">Reference proteome</keyword>
<accession>A0AA38F4V3</accession>
<evidence type="ECO:0000313" key="2">
    <source>
        <dbReference type="EMBL" id="KAH9289853.1"/>
    </source>
</evidence>
<gene>
    <name evidence="2" type="ORF">KI387_033970</name>
</gene>
<dbReference type="Proteomes" id="UP000824469">
    <property type="component" value="Unassembled WGS sequence"/>
</dbReference>
<evidence type="ECO:0000256" key="1">
    <source>
        <dbReference type="SAM" id="MobiDB-lite"/>
    </source>
</evidence>
<dbReference type="EMBL" id="JAHRHJ020003813">
    <property type="protein sequence ID" value="KAH9289853.1"/>
    <property type="molecule type" value="Genomic_DNA"/>
</dbReference>
<feature type="compositionally biased region" description="Basic and acidic residues" evidence="1">
    <location>
        <begin position="1"/>
        <end position="10"/>
    </location>
</feature>
<proteinExistence type="predicted"/>